<sequence length="376" mass="41750">MASQPTAPCKPVDLRALQVVVEDPRAGGDPSRSLTYITCHLYLFYDSATNAASLKLRFTLIPDNNLHIYLFIEPGQISFLSVDRSTKKNAELARLCGSSASGTICLRFTLQTPASVVGPNTWPRAGNTDALISDQLQFLAGQKAVAIHIPQSSISAANLQSMSDALSGRKLTTSAPHADLGRMYGGRGGGGRIVKDLHALLHGTTPVDLPPYDDVAGLSKSLGKKNTEPFRKRRREDSSPASDAEENVAHIAKNKEFREQMRGFIRDVMREDLAQEREAMRKDMMAELNKMEERLITQMNKNLDCLRDDIMERVEELEGIAVNASDLEEVVDDRTAGMKIEMEDWIKLEMHSVEDKMLDHFQNGTWSTTFCRPGEI</sequence>
<keyword evidence="1" id="KW-0175">Coiled coil</keyword>
<feature type="region of interest" description="Disordered" evidence="2">
    <location>
        <begin position="219"/>
        <end position="246"/>
    </location>
</feature>
<feature type="coiled-coil region" evidence="1">
    <location>
        <begin position="270"/>
        <end position="309"/>
    </location>
</feature>
<organism evidence="3 4">
    <name type="scientific">Coniella lustricola</name>
    <dbReference type="NCBI Taxonomy" id="2025994"/>
    <lineage>
        <taxon>Eukaryota</taxon>
        <taxon>Fungi</taxon>
        <taxon>Dikarya</taxon>
        <taxon>Ascomycota</taxon>
        <taxon>Pezizomycotina</taxon>
        <taxon>Sordariomycetes</taxon>
        <taxon>Sordariomycetidae</taxon>
        <taxon>Diaporthales</taxon>
        <taxon>Schizoparmaceae</taxon>
        <taxon>Coniella</taxon>
    </lineage>
</organism>
<dbReference type="EMBL" id="KZ678401">
    <property type="protein sequence ID" value="PSR94155.1"/>
    <property type="molecule type" value="Genomic_DNA"/>
</dbReference>
<keyword evidence="4" id="KW-1185">Reference proteome</keyword>
<feature type="compositionally biased region" description="Basic and acidic residues" evidence="2">
    <location>
        <begin position="225"/>
        <end position="238"/>
    </location>
</feature>
<reference evidence="3 4" key="1">
    <citation type="journal article" date="2018" name="Mycol. Prog.">
        <title>Coniella lustricola, a new species from submerged detritus.</title>
        <authorList>
            <person name="Raudabaugh D.B."/>
            <person name="Iturriaga T."/>
            <person name="Carver A."/>
            <person name="Mondo S."/>
            <person name="Pangilinan J."/>
            <person name="Lipzen A."/>
            <person name="He G."/>
            <person name="Amirebrahimi M."/>
            <person name="Grigoriev I.V."/>
            <person name="Miller A.N."/>
        </authorList>
    </citation>
    <scope>NUCLEOTIDE SEQUENCE [LARGE SCALE GENOMIC DNA]</scope>
    <source>
        <strain evidence="3 4">B22-T-1</strain>
    </source>
</reference>
<proteinExistence type="predicted"/>
<dbReference type="STRING" id="2025994.A0A2T3AEI9"/>
<evidence type="ECO:0000256" key="1">
    <source>
        <dbReference type="SAM" id="Coils"/>
    </source>
</evidence>
<dbReference type="Proteomes" id="UP000241462">
    <property type="component" value="Unassembled WGS sequence"/>
</dbReference>
<protein>
    <submittedName>
        <fullName evidence="3">Uncharacterized protein</fullName>
    </submittedName>
</protein>
<dbReference type="InParanoid" id="A0A2T3AEI9"/>
<gene>
    <name evidence="3" type="ORF">BD289DRAFT_158728</name>
</gene>
<dbReference type="AlphaFoldDB" id="A0A2T3AEI9"/>
<name>A0A2T3AEI9_9PEZI</name>
<evidence type="ECO:0000256" key="2">
    <source>
        <dbReference type="SAM" id="MobiDB-lite"/>
    </source>
</evidence>
<dbReference type="OrthoDB" id="47007at2759"/>
<accession>A0A2T3AEI9</accession>
<evidence type="ECO:0000313" key="4">
    <source>
        <dbReference type="Proteomes" id="UP000241462"/>
    </source>
</evidence>
<evidence type="ECO:0000313" key="3">
    <source>
        <dbReference type="EMBL" id="PSR94155.1"/>
    </source>
</evidence>